<dbReference type="InterPro" id="IPR044641">
    <property type="entry name" value="Lsm7/SmG-like"/>
</dbReference>
<feature type="chain" id="PRO_5032860780" description="Sm domain-containing protein" evidence="3">
    <location>
        <begin position="17"/>
        <end position="82"/>
    </location>
</feature>
<gene>
    <name evidence="5" type="ORF">IFM89_037081</name>
</gene>
<evidence type="ECO:0000313" key="6">
    <source>
        <dbReference type="Proteomes" id="UP000631114"/>
    </source>
</evidence>
<dbReference type="GO" id="GO:0071004">
    <property type="term" value="C:U2-type prespliceosome"/>
    <property type="evidence" value="ECO:0007669"/>
    <property type="project" value="TreeGrafter"/>
</dbReference>
<comment type="caution">
    <text evidence="5">The sequence shown here is derived from an EMBL/GenBank/DDBJ whole genome shotgun (WGS) entry which is preliminary data.</text>
</comment>
<dbReference type="InterPro" id="IPR001163">
    <property type="entry name" value="Sm_dom_euk/arc"/>
</dbReference>
<dbReference type="GO" id="GO:0034719">
    <property type="term" value="C:SMN-Sm protein complex"/>
    <property type="evidence" value="ECO:0007669"/>
    <property type="project" value="TreeGrafter"/>
</dbReference>
<organism evidence="5 6">
    <name type="scientific">Coptis chinensis</name>
    <dbReference type="NCBI Taxonomy" id="261450"/>
    <lineage>
        <taxon>Eukaryota</taxon>
        <taxon>Viridiplantae</taxon>
        <taxon>Streptophyta</taxon>
        <taxon>Embryophyta</taxon>
        <taxon>Tracheophyta</taxon>
        <taxon>Spermatophyta</taxon>
        <taxon>Magnoliopsida</taxon>
        <taxon>Ranunculales</taxon>
        <taxon>Ranunculaceae</taxon>
        <taxon>Coptidoideae</taxon>
        <taxon>Coptis</taxon>
    </lineage>
</organism>
<keyword evidence="6" id="KW-1185">Reference proteome</keyword>
<dbReference type="OrthoDB" id="2146at2759"/>
<feature type="signal peptide" evidence="3">
    <location>
        <begin position="1"/>
        <end position="16"/>
    </location>
</feature>
<dbReference type="GO" id="GO:0005687">
    <property type="term" value="C:U4 snRNP"/>
    <property type="evidence" value="ECO:0007669"/>
    <property type="project" value="TreeGrafter"/>
</dbReference>
<dbReference type="PANTHER" id="PTHR10553">
    <property type="entry name" value="SMALL NUCLEAR RIBONUCLEOPROTEIN"/>
    <property type="match status" value="1"/>
</dbReference>
<accession>A0A835HSS1</accession>
<dbReference type="SUPFAM" id="SSF50182">
    <property type="entry name" value="Sm-like ribonucleoproteins"/>
    <property type="match status" value="1"/>
</dbReference>
<evidence type="ECO:0000259" key="4">
    <source>
        <dbReference type="Pfam" id="PF01423"/>
    </source>
</evidence>
<dbReference type="GO" id="GO:0003723">
    <property type="term" value="F:RNA binding"/>
    <property type="evidence" value="ECO:0007669"/>
    <property type="project" value="TreeGrafter"/>
</dbReference>
<dbReference type="Pfam" id="PF01423">
    <property type="entry name" value="LSM"/>
    <property type="match status" value="1"/>
</dbReference>
<dbReference type="GO" id="GO:0005682">
    <property type="term" value="C:U5 snRNP"/>
    <property type="evidence" value="ECO:0007669"/>
    <property type="project" value="TreeGrafter"/>
</dbReference>
<dbReference type="GO" id="GO:0043186">
    <property type="term" value="C:P granule"/>
    <property type="evidence" value="ECO:0007669"/>
    <property type="project" value="TreeGrafter"/>
</dbReference>
<protein>
    <recommendedName>
        <fullName evidence="4">Sm domain-containing protein</fullName>
    </recommendedName>
</protein>
<dbReference type="Gene3D" id="2.30.30.100">
    <property type="match status" value="1"/>
</dbReference>
<dbReference type="EMBL" id="JADFTS010000006">
    <property type="protein sequence ID" value="KAF9603582.1"/>
    <property type="molecule type" value="Genomic_DNA"/>
</dbReference>
<dbReference type="GO" id="GO:0071013">
    <property type="term" value="C:catalytic step 2 spliceosome"/>
    <property type="evidence" value="ECO:0007669"/>
    <property type="project" value="TreeGrafter"/>
</dbReference>
<dbReference type="PANTHER" id="PTHR10553:SF27">
    <property type="entry name" value="SMALL NUCLEAR RIBONUCLEOPROTEIN G"/>
    <property type="match status" value="1"/>
</dbReference>
<dbReference type="GO" id="GO:0000398">
    <property type="term" value="P:mRNA splicing, via spliceosome"/>
    <property type="evidence" value="ECO:0007669"/>
    <property type="project" value="TreeGrafter"/>
</dbReference>
<proteinExistence type="inferred from homology"/>
<sequence>MYIQILVLIWTVKCLAVKLDESRLVVGTLLGFKQFMDLVLENTLEMNGNDKNYIGMVVSRKLSGGNSVVMASQKEKTLRLCD</sequence>
<feature type="non-terminal residue" evidence="5">
    <location>
        <position position="82"/>
    </location>
</feature>
<comment type="similarity">
    <text evidence="1">Belongs to the snRNP Sm proteins family.</text>
</comment>
<dbReference type="GO" id="GO:0005685">
    <property type="term" value="C:U1 snRNP"/>
    <property type="evidence" value="ECO:0007669"/>
    <property type="project" value="TreeGrafter"/>
</dbReference>
<dbReference type="GO" id="GO:0005686">
    <property type="term" value="C:U2 snRNP"/>
    <property type="evidence" value="ECO:0007669"/>
    <property type="project" value="TreeGrafter"/>
</dbReference>
<dbReference type="GO" id="GO:0071011">
    <property type="term" value="C:precatalytic spliceosome"/>
    <property type="evidence" value="ECO:0007669"/>
    <property type="project" value="TreeGrafter"/>
</dbReference>
<keyword evidence="2" id="KW-0687">Ribonucleoprotein</keyword>
<name>A0A835HSS1_9MAGN</name>
<dbReference type="GO" id="GO:0005689">
    <property type="term" value="C:U12-type spliceosomal complex"/>
    <property type="evidence" value="ECO:0007669"/>
    <property type="project" value="TreeGrafter"/>
</dbReference>
<evidence type="ECO:0000256" key="1">
    <source>
        <dbReference type="ARBA" id="ARBA00006850"/>
    </source>
</evidence>
<dbReference type="AlphaFoldDB" id="A0A835HSS1"/>
<keyword evidence="3" id="KW-0732">Signal</keyword>
<dbReference type="InterPro" id="IPR010920">
    <property type="entry name" value="LSM_dom_sf"/>
</dbReference>
<evidence type="ECO:0000313" key="5">
    <source>
        <dbReference type="EMBL" id="KAF9603582.1"/>
    </source>
</evidence>
<evidence type="ECO:0000256" key="2">
    <source>
        <dbReference type="ARBA" id="ARBA00023274"/>
    </source>
</evidence>
<evidence type="ECO:0000256" key="3">
    <source>
        <dbReference type="SAM" id="SignalP"/>
    </source>
</evidence>
<dbReference type="Proteomes" id="UP000631114">
    <property type="component" value="Unassembled WGS sequence"/>
</dbReference>
<feature type="domain" description="Sm" evidence="4">
    <location>
        <begin position="14"/>
        <end position="68"/>
    </location>
</feature>
<reference evidence="5 6" key="1">
    <citation type="submission" date="2020-10" db="EMBL/GenBank/DDBJ databases">
        <title>The Coptis chinensis genome and diversification of protoberbering-type alkaloids.</title>
        <authorList>
            <person name="Wang B."/>
            <person name="Shu S."/>
            <person name="Song C."/>
            <person name="Liu Y."/>
        </authorList>
    </citation>
    <scope>NUCLEOTIDE SEQUENCE [LARGE SCALE GENOMIC DNA]</scope>
    <source>
        <strain evidence="5">HL-2020</strain>
        <tissue evidence="5">Leaf</tissue>
    </source>
</reference>
<dbReference type="GO" id="GO:0097526">
    <property type="term" value="C:spliceosomal tri-snRNP complex"/>
    <property type="evidence" value="ECO:0007669"/>
    <property type="project" value="TreeGrafter"/>
</dbReference>